<dbReference type="RefSeq" id="WP_188228778.1">
    <property type="nucleotide sequence ID" value="NZ_JACVXB010000001.1"/>
</dbReference>
<dbReference type="SUPFAM" id="SSF51445">
    <property type="entry name" value="(Trans)glycosidases"/>
    <property type="match status" value="1"/>
</dbReference>
<dbReference type="Pfam" id="PF02065">
    <property type="entry name" value="Melibiase"/>
    <property type="match status" value="1"/>
</dbReference>
<dbReference type="Proteomes" id="UP000600588">
    <property type="component" value="Unassembled WGS sequence"/>
</dbReference>
<organism evidence="1 2">
    <name type="scientific">Aestuariibaculum sediminum</name>
    <dbReference type="NCBI Taxonomy" id="2770637"/>
    <lineage>
        <taxon>Bacteria</taxon>
        <taxon>Pseudomonadati</taxon>
        <taxon>Bacteroidota</taxon>
        <taxon>Flavobacteriia</taxon>
        <taxon>Flavobacteriales</taxon>
        <taxon>Flavobacteriaceae</taxon>
    </lineage>
</organism>
<dbReference type="EMBL" id="JACVXB010000001">
    <property type="protein sequence ID" value="MBD0830998.1"/>
    <property type="molecule type" value="Genomic_DNA"/>
</dbReference>
<name>A0A8J6U6U6_9FLAO</name>
<dbReference type="AlphaFoldDB" id="A0A8J6U6U6"/>
<dbReference type="Gene3D" id="3.20.20.70">
    <property type="entry name" value="Aldolase class I"/>
    <property type="match status" value="1"/>
</dbReference>
<keyword evidence="2" id="KW-1185">Reference proteome</keyword>
<sequence>MKNIISSILFLSLFLTGYSQNTGLISKLNSEKEQLKNCYARLGIDTLTIGNAFIERQFLFNNGNLISTKIKNKTTGKTIDIFNGHTPDFNIEGFNPIKQQHTFNINKIDKNPIVPAHIEVQIITVYEGLQVKQLFKIFPSSMGIACDYFLKKTEHNLAFTPEQINIEQLNLNTIHWNAEAIEFIDQTDKNDNYVSKKNSIPYHTNTYVGNLLYLSNLIENKGLYILKEAPVSKIQLNYPGYDFKSKVNDNKLKIQSDGLGLKPSDLEINQWVKAFGYVIGVHNNENLNKKIALRSYQNNLRILQPDRDAMIMVNTWGDRNKDSKLNEAFILNELQKTHELGFTHYQIDDGWQQGLSMNSAFNGERLWNQWTLADWQPNKERFPNGFKKIIKRAKNLGIKIGLWFHPSNENDYKNWEQDANIVLALYIEYGITNFKIDGVKLPTKQADINLSKFFKKILEVSNYQIVFNIDVTADKRYGYHYNNYLGNIFLENRYTDWKNYYPYRTLRNLWMLSEYIPSQRLQIEFLNKWRNNDNYKNDPFGPNNYSFDYLFAITMPSQPLAFFETTGLPEEANASIPLFRTYKSIKSGLDHAYIFPIGNEPSGNSYTGFQFMISDTEGYILVFRERHEKNEFNISTLIPSNSKVRLTKVYGNGKDFEVMANNEGKIVFKLDQINSYCLYKYKVL</sequence>
<protein>
    <submittedName>
        <fullName evidence="1">Alpha-galactosidase</fullName>
    </submittedName>
</protein>
<gene>
    <name evidence="1" type="ORF">ICJ83_02530</name>
</gene>
<proteinExistence type="predicted"/>
<accession>A0A8J6U6U6</accession>
<dbReference type="InterPro" id="IPR017853">
    <property type="entry name" value="GH"/>
</dbReference>
<dbReference type="InterPro" id="IPR013785">
    <property type="entry name" value="Aldolase_TIM"/>
</dbReference>
<evidence type="ECO:0000313" key="1">
    <source>
        <dbReference type="EMBL" id="MBD0830998.1"/>
    </source>
</evidence>
<evidence type="ECO:0000313" key="2">
    <source>
        <dbReference type="Proteomes" id="UP000600588"/>
    </source>
</evidence>
<reference evidence="1 2" key="1">
    <citation type="submission" date="2020-09" db="EMBL/GenBank/DDBJ databases">
        <title>TT11 complete genome.</title>
        <authorList>
            <person name="Wu Z."/>
        </authorList>
    </citation>
    <scope>NUCLEOTIDE SEQUENCE [LARGE SCALE GENOMIC DNA]</scope>
    <source>
        <strain evidence="1 2">TT11</strain>
    </source>
</reference>
<comment type="caution">
    <text evidence="1">The sequence shown here is derived from an EMBL/GenBank/DDBJ whole genome shotgun (WGS) entry which is preliminary data.</text>
</comment>